<reference evidence="1 2" key="1">
    <citation type="submission" date="2022-01" db="EMBL/GenBank/DDBJ databases">
        <title>A chromosomal length assembly of Cordylochernes scorpioides.</title>
        <authorList>
            <person name="Zeh D."/>
            <person name="Zeh J."/>
        </authorList>
    </citation>
    <scope>NUCLEOTIDE SEQUENCE [LARGE SCALE GENOMIC DNA]</scope>
    <source>
        <strain evidence="1">IN4F17</strain>
        <tissue evidence="1">Whole Body</tissue>
    </source>
</reference>
<name>A0ABY6KL45_9ARAC</name>
<keyword evidence="2" id="KW-1185">Reference proteome</keyword>
<sequence length="262" mass="30817">MNTSRQQLNKTRRESGTAVDCRSSLCSCQSSSCGDSIEKCHEEIARARVVREVQSDLRRLVDWEQKGIVEEYRVTADIRYAFFQIQIPEEDRDFLRFLRSEGPKSIAPLKSSFWSHFKSIFACYYNPVSSRTAKVSSFYVNNYFLSLPFPREVLELIKNGDIMKQTHFELRDWTWNNLEILQCDPVPYPTSDKICIDVKSLARMGEDTAITRRNVLSACHRTSYPISFPCPMTIEIKKMIENTWKKKKKWDEPWTRTYRNYS</sequence>
<protein>
    <submittedName>
        <fullName evidence="1">Uncharacterized protein</fullName>
    </submittedName>
</protein>
<gene>
    <name evidence="1" type="ORF">LAZ67_6003299</name>
</gene>
<dbReference type="Proteomes" id="UP001235939">
    <property type="component" value="Chromosome 06"/>
</dbReference>
<evidence type="ECO:0000313" key="2">
    <source>
        <dbReference type="Proteomes" id="UP001235939"/>
    </source>
</evidence>
<organism evidence="1 2">
    <name type="scientific">Cordylochernes scorpioides</name>
    <dbReference type="NCBI Taxonomy" id="51811"/>
    <lineage>
        <taxon>Eukaryota</taxon>
        <taxon>Metazoa</taxon>
        <taxon>Ecdysozoa</taxon>
        <taxon>Arthropoda</taxon>
        <taxon>Chelicerata</taxon>
        <taxon>Arachnida</taxon>
        <taxon>Pseudoscorpiones</taxon>
        <taxon>Cheliferoidea</taxon>
        <taxon>Chernetidae</taxon>
        <taxon>Cordylochernes</taxon>
    </lineage>
</organism>
<proteinExistence type="predicted"/>
<dbReference type="InterPro" id="IPR008042">
    <property type="entry name" value="Retrotrans_Pao"/>
</dbReference>
<accession>A0ABY6KL45</accession>
<dbReference type="Pfam" id="PF05380">
    <property type="entry name" value="Peptidase_A17"/>
    <property type="match status" value="1"/>
</dbReference>
<dbReference type="EMBL" id="CP092868">
    <property type="protein sequence ID" value="UYV69353.1"/>
    <property type="molecule type" value="Genomic_DNA"/>
</dbReference>
<evidence type="ECO:0000313" key="1">
    <source>
        <dbReference type="EMBL" id="UYV69353.1"/>
    </source>
</evidence>